<dbReference type="PANTHER" id="PTHR33164">
    <property type="entry name" value="TRANSCRIPTIONAL REGULATOR, MARR FAMILY"/>
    <property type="match status" value="1"/>
</dbReference>
<dbReference type="InterPro" id="IPR039422">
    <property type="entry name" value="MarR/SlyA-like"/>
</dbReference>
<dbReference type="InterPro" id="IPR036388">
    <property type="entry name" value="WH-like_DNA-bd_sf"/>
</dbReference>
<dbReference type="Proteomes" id="UP000057737">
    <property type="component" value="Unassembled WGS sequence"/>
</dbReference>
<dbReference type="PANTHER" id="PTHR33164:SF43">
    <property type="entry name" value="HTH-TYPE TRANSCRIPTIONAL REPRESSOR YETL"/>
    <property type="match status" value="1"/>
</dbReference>
<reference evidence="2 3" key="1">
    <citation type="submission" date="2015-11" db="EMBL/GenBank/DDBJ databases">
        <title>Draft Genome Sequence of the Strain BR 10303 (Bradyrhizobium sp.) isolated from nodules of Centrolobium paraense.</title>
        <authorList>
            <person name="Zelli J.E."/>
            <person name="Simoes-Araujo J.L."/>
            <person name="Barauna A.C."/>
            <person name="Silva K."/>
        </authorList>
    </citation>
    <scope>NUCLEOTIDE SEQUENCE [LARGE SCALE GENOMIC DNA]</scope>
    <source>
        <strain evidence="2 3">BR 10303</strain>
    </source>
</reference>
<dbReference type="OrthoDB" id="7269152at2"/>
<evidence type="ECO:0000259" key="1">
    <source>
        <dbReference type="PROSITE" id="PS50995"/>
    </source>
</evidence>
<sequence>MARKLRRGLTRAHRAADANAGTAIQSPLRDSPSFLVRMAQLSAFDGFHRHFAGLGMTPARFSVLVLIVNNPGVRPGALTEELRVKPSNIATLVNALVADKFVERRRDKKELRASMLFATKEGLKAFEEMWEVHCELDKLLLQPLSASEYKIFVALMRKLDRFS</sequence>
<dbReference type="RefSeq" id="WP_066513515.1">
    <property type="nucleotide sequence ID" value="NZ_LNCU01000107.1"/>
</dbReference>
<dbReference type="GO" id="GO:0006950">
    <property type="term" value="P:response to stress"/>
    <property type="evidence" value="ECO:0007669"/>
    <property type="project" value="TreeGrafter"/>
</dbReference>
<evidence type="ECO:0000313" key="3">
    <source>
        <dbReference type="Proteomes" id="UP000057737"/>
    </source>
</evidence>
<protein>
    <recommendedName>
        <fullName evidence="1">HTH marR-type domain-containing protein</fullName>
    </recommendedName>
</protein>
<dbReference type="EMBL" id="LNCU01000107">
    <property type="protein sequence ID" value="KWV48487.1"/>
    <property type="molecule type" value="Genomic_DNA"/>
</dbReference>
<name>A0A120FJ41_9BRAD</name>
<dbReference type="SMART" id="SM00347">
    <property type="entry name" value="HTH_MARR"/>
    <property type="match status" value="1"/>
</dbReference>
<dbReference type="InterPro" id="IPR000835">
    <property type="entry name" value="HTH_MarR-typ"/>
</dbReference>
<evidence type="ECO:0000313" key="2">
    <source>
        <dbReference type="EMBL" id="KWV48487.1"/>
    </source>
</evidence>
<dbReference type="SUPFAM" id="SSF46785">
    <property type="entry name" value="Winged helix' DNA-binding domain"/>
    <property type="match status" value="1"/>
</dbReference>
<keyword evidence="3" id="KW-1185">Reference proteome</keyword>
<dbReference type="PROSITE" id="PS50995">
    <property type="entry name" value="HTH_MARR_2"/>
    <property type="match status" value="1"/>
</dbReference>
<gene>
    <name evidence="2" type="ORF">AS156_18620</name>
</gene>
<feature type="domain" description="HTH marR-type" evidence="1">
    <location>
        <begin position="2"/>
        <end position="161"/>
    </location>
</feature>
<dbReference type="Gene3D" id="1.10.10.10">
    <property type="entry name" value="Winged helix-like DNA-binding domain superfamily/Winged helix DNA-binding domain"/>
    <property type="match status" value="1"/>
</dbReference>
<dbReference type="InterPro" id="IPR036390">
    <property type="entry name" value="WH_DNA-bd_sf"/>
</dbReference>
<proteinExistence type="predicted"/>
<dbReference type="GO" id="GO:0003700">
    <property type="term" value="F:DNA-binding transcription factor activity"/>
    <property type="evidence" value="ECO:0007669"/>
    <property type="project" value="InterPro"/>
</dbReference>
<dbReference type="Pfam" id="PF12802">
    <property type="entry name" value="MarR_2"/>
    <property type="match status" value="1"/>
</dbReference>
<dbReference type="AlphaFoldDB" id="A0A120FJ41"/>
<accession>A0A120FJ41</accession>
<comment type="caution">
    <text evidence="2">The sequence shown here is derived from an EMBL/GenBank/DDBJ whole genome shotgun (WGS) entry which is preliminary data.</text>
</comment>
<organism evidence="2 3">
    <name type="scientific">Bradyrhizobium macuxiense</name>
    <dbReference type="NCBI Taxonomy" id="1755647"/>
    <lineage>
        <taxon>Bacteria</taxon>
        <taxon>Pseudomonadati</taxon>
        <taxon>Pseudomonadota</taxon>
        <taxon>Alphaproteobacteria</taxon>
        <taxon>Hyphomicrobiales</taxon>
        <taxon>Nitrobacteraceae</taxon>
        <taxon>Bradyrhizobium</taxon>
    </lineage>
</organism>